<evidence type="ECO:0000313" key="3">
    <source>
        <dbReference type="Proteomes" id="UP000198897"/>
    </source>
</evidence>
<dbReference type="Pfam" id="PF07238">
    <property type="entry name" value="PilZ"/>
    <property type="match status" value="1"/>
</dbReference>
<dbReference type="EMBL" id="FOOG01000008">
    <property type="protein sequence ID" value="SFF76821.1"/>
    <property type="molecule type" value="Genomic_DNA"/>
</dbReference>
<dbReference type="RefSeq" id="WP_089751343.1">
    <property type="nucleotide sequence ID" value="NZ_FOOG01000008.1"/>
</dbReference>
<dbReference type="AlphaFoldDB" id="A0A1I2LI80"/>
<sequence length="118" mass="13563">MADERRIEPFRYSFNEPLPGFYNKKLSPNISGPLQVKDISLNGLRFSCDENPDLSMKDEVLLSFIYHKETYSAEGRIIWISSDNGTMTCGVNVFMFPETLRNEIYRLGDSLNKSKNSI</sequence>
<gene>
    <name evidence="2" type="ORF">SAMN05216353_108103</name>
</gene>
<protein>
    <submittedName>
        <fullName evidence="2">PilZ domain-containing protein</fullName>
    </submittedName>
</protein>
<accession>A0A1I2LI80</accession>
<reference evidence="3" key="1">
    <citation type="submission" date="2016-10" db="EMBL/GenBank/DDBJ databases">
        <authorList>
            <person name="Varghese N."/>
            <person name="Submissions S."/>
        </authorList>
    </citation>
    <scope>NUCLEOTIDE SEQUENCE [LARGE SCALE GENOMIC DNA]</scope>
    <source>
        <strain evidence="3">FP5</strain>
    </source>
</reference>
<dbReference type="Proteomes" id="UP000198897">
    <property type="component" value="Unassembled WGS sequence"/>
</dbReference>
<dbReference type="OrthoDB" id="2354159at2"/>
<dbReference type="GO" id="GO:0035438">
    <property type="term" value="F:cyclic-di-GMP binding"/>
    <property type="evidence" value="ECO:0007669"/>
    <property type="project" value="InterPro"/>
</dbReference>
<feature type="domain" description="PilZ" evidence="1">
    <location>
        <begin position="35"/>
        <end position="106"/>
    </location>
</feature>
<proteinExistence type="predicted"/>
<evidence type="ECO:0000313" key="2">
    <source>
        <dbReference type="EMBL" id="SFF76821.1"/>
    </source>
</evidence>
<dbReference type="SUPFAM" id="SSF141371">
    <property type="entry name" value="PilZ domain-like"/>
    <property type="match status" value="1"/>
</dbReference>
<name>A0A1I2LI80_9BACI</name>
<keyword evidence="3" id="KW-1185">Reference proteome</keyword>
<dbReference type="InterPro" id="IPR009875">
    <property type="entry name" value="PilZ_domain"/>
</dbReference>
<organism evidence="2 3">
    <name type="scientific">Halobacillus alkaliphilus</name>
    <dbReference type="NCBI Taxonomy" id="396056"/>
    <lineage>
        <taxon>Bacteria</taxon>
        <taxon>Bacillati</taxon>
        <taxon>Bacillota</taxon>
        <taxon>Bacilli</taxon>
        <taxon>Bacillales</taxon>
        <taxon>Bacillaceae</taxon>
        <taxon>Halobacillus</taxon>
    </lineage>
</organism>
<evidence type="ECO:0000259" key="1">
    <source>
        <dbReference type="Pfam" id="PF07238"/>
    </source>
</evidence>